<dbReference type="GeneID" id="41957103"/>
<proteinExistence type="predicted"/>
<keyword evidence="2" id="KW-1185">Reference proteome</keyword>
<gene>
    <name evidence="3" type="ORF">PgNI_02124</name>
</gene>
<name>A0A6P8BLV0_PYRGI</name>
<organism evidence="2 3">
    <name type="scientific">Pyricularia grisea</name>
    <name type="common">Crabgrass-specific blast fungus</name>
    <name type="synonym">Magnaporthe grisea</name>
    <dbReference type="NCBI Taxonomy" id="148305"/>
    <lineage>
        <taxon>Eukaryota</taxon>
        <taxon>Fungi</taxon>
        <taxon>Dikarya</taxon>
        <taxon>Ascomycota</taxon>
        <taxon>Pezizomycotina</taxon>
        <taxon>Sordariomycetes</taxon>
        <taxon>Sordariomycetidae</taxon>
        <taxon>Magnaporthales</taxon>
        <taxon>Pyriculariaceae</taxon>
        <taxon>Pyricularia</taxon>
    </lineage>
</organism>
<dbReference type="KEGG" id="pgri:PgNI_02124"/>
<feature type="chain" id="PRO_5027982736" description="Infection structure specific protein" evidence="1">
    <location>
        <begin position="17"/>
        <end position="200"/>
    </location>
</feature>
<reference evidence="3" key="2">
    <citation type="submission" date="2019-10" db="EMBL/GenBank/DDBJ databases">
        <authorList>
            <consortium name="NCBI Genome Project"/>
        </authorList>
    </citation>
    <scope>NUCLEOTIDE SEQUENCE</scope>
    <source>
        <strain evidence="3">NI907</strain>
    </source>
</reference>
<dbReference type="AlphaFoldDB" id="A0A6P8BLV0"/>
<keyword evidence="1" id="KW-0732">Signal</keyword>
<dbReference type="OrthoDB" id="10355061at2759"/>
<feature type="signal peptide" evidence="1">
    <location>
        <begin position="1"/>
        <end position="16"/>
    </location>
</feature>
<dbReference type="RefSeq" id="XP_030988215.1">
    <property type="nucleotide sequence ID" value="XM_031122191.1"/>
</dbReference>
<evidence type="ECO:0000313" key="3">
    <source>
        <dbReference type="RefSeq" id="XP_030988215.1"/>
    </source>
</evidence>
<evidence type="ECO:0008006" key="4">
    <source>
        <dbReference type="Google" id="ProtNLM"/>
    </source>
</evidence>
<dbReference type="Proteomes" id="UP000515153">
    <property type="component" value="Unplaced"/>
</dbReference>
<evidence type="ECO:0000256" key="1">
    <source>
        <dbReference type="SAM" id="SignalP"/>
    </source>
</evidence>
<accession>A0A6P8BLV0</accession>
<sequence length="200" mass="20287">MKSNVIIMALPATVVAVNLEPRQTVHTALPAWPPTGTQAFETACSSALNIIETSQPQLPSELKSIISAASAGTHLCSAYTQTPIIPESLSSTYIAVLDQQRSWSTAADNKKLISSASEVCSEASASSLASFQAIDRSCVAASATAVTSAASTGGVPIVAARSMGTTTTTGAVPIATAGAGRREVGSILIVGAVLFAGMFM</sequence>
<protein>
    <recommendedName>
        <fullName evidence="4">Infection structure specific protein</fullName>
    </recommendedName>
</protein>
<evidence type="ECO:0000313" key="2">
    <source>
        <dbReference type="Proteomes" id="UP000515153"/>
    </source>
</evidence>
<reference evidence="3" key="3">
    <citation type="submission" date="2025-08" db="UniProtKB">
        <authorList>
            <consortium name="RefSeq"/>
        </authorList>
    </citation>
    <scope>IDENTIFICATION</scope>
    <source>
        <strain evidence="3">NI907</strain>
    </source>
</reference>
<reference evidence="3" key="1">
    <citation type="journal article" date="2019" name="Mol. Biol. Evol.">
        <title>Blast fungal genomes show frequent chromosomal changes, gene gains and losses, and effector gene turnover.</title>
        <authorList>
            <person name="Gomez Luciano L.B."/>
            <person name="Jason Tsai I."/>
            <person name="Chuma I."/>
            <person name="Tosa Y."/>
            <person name="Chen Y.H."/>
            <person name="Li J.Y."/>
            <person name="Li M.Y."/>
            <person name="Jade Lu M.Y."/>
            <person name="Nakayashiki H."/>
            <person name="Li W.H."/>
        </authorList>
    </citation>
    <scope>NUCLEOTIDE SEQUENCE</scope>
    <source>
        <strain evidence="3">NI907</strain>
    </source>
</reference>